<feature type="region of interest" description="Disordered" evidence="1">
    <location>
        <begin position="78"/>
        <end position="120"/>
    </location>
</feature>
<protein>
    <submittedName>
        <fullName evidence="2">Uncharacterized protein</fullName>
    </submittedName>
</protein>
<proteinExistence type="predicted"/>
<keyword evidence="3" id="KW-1185">Reference proteome</keyword>
<name>A0A9P0TLW6_PIEBR</name>
<evidence type="ECO:0000256" key="1">
    <source>
        <dbReference type="SAM" id="MobiDB-lite"/>
    </source>
</evidence>
<dbReference type="Proteomes" id="UP001152562">
    <property type="component" value="Unassembled WGS sequence"/>
</dbReference>
<organism evidence="2 3">
    <name type="scientific">Pieris brassicae</name>
    <name type="common">White butterfly</name>
    <name type="synonym">Large white butterfly</name>
    <dbReference type="NCBI Taxonomy" id="7116"/>
    <lineage>
        <taxon>Eukaryota</taxon>
        <taxon>Metazoa</taxon>
        <taxon>Ecdysozoa</taxon>
        <taxon>Arthropoda</taxon>
        <taxon>Hexapoda</taxon>
        <taxon>Insecta</taxon>
        <taxon>Pterygota</taxon>
        <taxon>Neoptera</taxon>
        <taxon>Endopterygota</taxon>
        <taxon>Lepidoptera</taxon>
        <taxon>Glossata</taxon>
        <taxon>Ditrysia</taxon>
        <taxon>Papilionoidea</taxon>
        <taxon>Pieridae</taxon>
        <taxon>Pierinae</taxon>
        <taxon>Pieris</taxon>
    </lineage>
</organism>
<dbReference type="AlphaFoldDB" id="A0A9P0TLW6"/>
<evidence type="ECO:0000313" key="3">
    <source>
        <dbReference type="Proteomes" id="UP001152562"/>
    </source>
</evidence>
<accession>A0A9P0TLW6</accession>
<sequence length="120" mass="13689">MDQRRFYGRTHTIIQAFPNGSTDAKLSDDKCQMRLARRVPPITVPESEDYSFTDLWLNWLRQVQDLLKLKNRDSEMIYGQDGFRPSTNSTQVPKGQPGHDPPAQTSSILEPAKRATLNCP</sequence>
<gene>
    <name evidence="2" type="ORF">PIBRA_LOCUS9527</name>
</gene>
<dbReference type="EMBL" id="CALOZG010000029">
    <property type="protein sequence ID" value="CAH4033213.1"/>
    <property type="molecule type" value="Genomic_DNA"/>
</dbReference>
<comment type="caution">
    <text evidence="2">The sequence shown here is derived from an EMBL/GenBank/DDBJ whole genome shotgun (WGS) entry which is preliminary data.</text>
</comment>
<reference evidence="2" key="1">
    <citation type="submission" date="2022-05" db="EMBL/GenBank/DDBJ databases">
        <authorList>
            <person name="Okamura Y."/>
        </authorList>
    </citation>
    <scope>NUCLEOTIDE SEQUENCE</scope>
</reference>
<evidence type="ECO:0000313" key="2">
    <source>
        <dbReference type="EMBL" id="CAH4033213.1"/>
    </source>
</evidence>